<dbReference type="Proteomes" id="UP000032120">
    <property type="component" value="Unassembled WGS sequence"/>
</dbReference>
<sequence length="132" mass="14573">MPVEGPWPEEESSGYESGTVRIDGELWRIRTARVTPTKPGAFVAVWERGEDGATRPFASDDRAEGLLVLVDEGERFGVFRFSRTMLAELGITRSNAAGGKRGFRVYPAWSTGLNAQATRTQRLQAPAFERLA</sequence>
<dbReference type="Gene3D" id="3.40.1350.140">
    <property type="entry name" value="MepB-like"/>
    <property type="match status" value="1"/>
</dbReference>
<reference evidence="1 2" key="1">
    <citation type="submission" date="2015-01" db="EMBL/GenBank/DDBJ databases">
        <title>Draft genome sequence of Leucobacter komagatae strain VKM ST2845.</title>
        <authorList>
            <person name="Karlyshev A.V."/>
            <person name="Kudryashova E.B."/>
        </authorList>
    </citation>
    <scope>NUCLEOTIDE SEQUENCE [LARGE SCALE GENOMIC DNA]</scope>
    <source>
        <strain evidence="1 2">VKM ST2845</strain>
    </source>
</reference>
<evidence type="ECO:0000313" key="2">
    <source>
        <dbReference type="Proteomes" id="UP000032120"/>
    </source>
</evidence>
<dbReference type="AlphaFoldDB" id="A0A0D0IT24"/>
<dbReference type="PIRSF" id="PIRSF032285">
    <property type="entry name" value="UCP032285"/>
    <property type="match status" value="1"/>
</dbReference>
<dbReference type="EMBL" id="JXSQ01000009">
    <property type="protein sequence ID" value="KIP52618.1"/>
    <property type="molecule type" value="Genomic_DNA"/>
</dbReference>
<proteinExistence type="predicted"/>
<gene>
    <name evidence="1" type="ORF">SD72_08560</name>
</gene>
<dbReference type="InterPro" id="IPR011235">
    <property type="entry name" value="MepB-like"/>
</dbReference>
<protein>
    <submittedName>
        <fullName evidence="1">Metallopeptidase</fullName>
    </submittedName>
</protein>
<name>A0A0D0IT24_9MICO</name>
<evidence type="ECO:0000313" key="1">
    <source>
        <dbReference type="EMBL" id="KIP52618.1"/>
    </source>
</evidence>
<comment type="caution">
    <text evidence="1">The sequence shown here is derived from an EMBL/GenBank/DDBJ whole genome shotgun (WGS) entry which is preliminary data.</text>
</comment>
<accession>A0A0D0IT24</accession>
<organism evidence="1 2">
    <name type="scientific">Leucobacter komagatae</name>
    <dbReference type="NCBI Taxonomy" id="55969"/>
    <lineage>
        <taxon>Bacteria</taxon>
        <taxon>Bacillati</taxon>
        <taxon>Actinomycetota</taxon>
        <taxon>Actinomycetes</taxon>
        <taxon>Micrococcales</taxon>
        <taxon>Microbacteriaceae</taxon>
        <taxon>Leucobacter</taxon>
    </lineage>
</organism>
<dbReference type="Pfam" id="PF08877">
    <property type="entry name" value="MepB-like"/>
    <property type="match status" value="1"/>
</dbReference>
<dbReference type="InterPro" id="IPR038231">
    <property type="entry name" value="MepB-like_sf"/>
</dbReference>
<dbReference type="OrthoDB" id="4954833at2"/>
<keyword evidence="2" id="KW-1185">Reference proteome</keyword>